<name>A0A8K0JUV5_LADFU</name>
<reference evidence="4" key="2">
    <citation type="submission" date="2017-10" db="EMBL/GenBank/DDBJ databases">
        <title>Ladona fulva Genome sequencing and assembly.</title>
        <authorList>
            <person name="Murali S."/>
            <person name="Richards S."/>
            <person name="Bandaranaike D."/>
            <person name="Bellair M."/>
            <person name="Blankenburg K."/>
            <person name="Chao H."/>
            <person name="Dinh H."/>
            <person name="Doddapaneni H."/>
            <person name="Dugan-Rocha S."/>
            <person name="Elkadiri S."/>
            <person name="Gnanaolivu R."/>
            <person name="Hernandez B."/>
            <person name="Skinner E."/>
            <person name="Javaid M."/>
            <person name="Lee S."/>
            <person name="Li M."/>
            <person name="Ming W."/>
            <person name="Munidasa M."/>
            <person name="Muniz J."/>
            <person name="Nguyen L."/>
            <person name="Hughes D."/>
            <person name="Osuji N."/>
            <person name="Pu L.-L."/>
            <person name="Puazo M."/>
            <person name="Qu C."/>
            <person name="Quiroz J."/>
            <person name="Raj R."/>
            <person name="Weissenberger G."/>
            <person name="Xin Y."/>
            <person name="Zou X."/>
            <person name="Han Y."/>
            <person name="Worley K."/>
            <person name="Muzny D."/>
            <person name="Gibbs R."/>
        </authorList>
    </citation>
    <scope>NUCLEOTIDE SEQUENCE</scope>
    <source>
        <strain evidence="4">Sampled in the wild</strain>
    </source>
</reference>
<dbReference type="InterPro" id="IPR043136">
    <property type="entry name" value="B30.2/SPRY_sf"/>
</dbReference>
<feature type="region of interest" description="Disordered" evidence="2">
    <location>
        <begin position="402"/>
        <end position="460"/>
    </location>
</feature>
<evidence type="ECO:0000256" key="1">
    <source>
        <dbReference type="SAM" id="Coils"/>
    </source>
</evidence>
<evidence type="ECO:0000313" key="5">
    <source>
        <dbReference type="Proteomes" id="UP000792457"/>
    </source>
</evidence>
<sequence>MFANFLEAKILQDVVETMHLQLEKLLEAISKVEESIESRETRHGDRRIAERALGEFLALVWRIASSKRVRSLLAGHQWTDSLLKVVGCNGVEAIESEGEQEVHERSLPRVYSLQPRLLALQLLGAVLPSLCPKDASMEHKEQVVKELFSLLAANMWTIPQAVAEKQALQKEKDLLRKLKKLNSPGNGWYEAEMSEENVPVPDMGFDSEKCLCCSVENNQMLVHGTGGRGYGLGNTAITSGCYQWKFLIVKENKGNEGTCVGVTQYPIKDYSHRTTSDMWLYRAYSLPSFTQGDYITVVLDLDARTLSFGKNGSEPELAFEDIDATELYPCVMFYSTNPGEKVKLTDMQFRSSPRDLLPGDPQCAPLTAVLVEAHISLIRKLHSCDLWTQQVNDCLIERLNQTKDLLPPPTEPRKTSSPPPSNKEEVKEDTLSLEEKIESSKEGEDIKKDSSNSDEELKGKPTEVKSLQFMNMEQLCKEVWPALAVIGGVDRGLRVGGQCIHRPSARKATILGTLKQGLTSVKVHDVALNLLDAVDSLPFNTNRLIGVSADIFDQISRLSGITNELQFPQIDVSVLESLDSLLKPSEIQKARRRHSSSLDGWKPQNSSEDTTKGTSSRTMESLTNDLVSSLIDELAKRWVIASEDRQQKSNGEDSSKSRAADLKLLDHEAGCLRFAFLQMAALKALNTLLSCGHYVEMLLVPKTKGNKKREEGIDTSVGDRRDDLVHGETQAVEKDSLLERDYDSTAAKEDLEMISCYQEECNLRNSLKQLMRYMVDTSVQPCHFRWLINIGDVERVHSVLHSLYTRARAEEGFEIKETETQIQTLSVIREAGKTSDESVQDPVDSNCVMCSSTRNMPPTLSRIARQMSSIVPPTSLPLSGVGPLSYSEAPSPHSPSQRRLVHPSPLSAPLLRRARSPSPPPPPIAAPLLEMGFSIKHVKKAIYATGCSGEVSAHTINQLATWMIEHPCIVSEGSDAEDEEIERSNAGATSISSTVALLWRAEHLTSKALEVFQAHEQTRRSSDIEARMVPEATFFRRGLGPRRRACSDIRNYLTEGIGSNTSQERESRGRERLHVRGEAQPLYGLMGPDLESGEQDEGIDSSFYDSVNQTGLFPTDSPHLGTGPLPVCGICYMPTSYIAGHMISSHPGCGQMWGAGLCGNIL</sequence>
<dbReference type="InterPro" id="IPR050672">
    <property type="entry name" value="FBXO45-Fsn/SPSB_families"/>
</dbReference>
<proteinExistence type="predicted"/>
<evidence type="ECO:0000313" key="4">
    <source>
        <dbReference type="EMBL" id="KAG8223096.1"/>
    </source>
</evidence>
<dbReference type="CDD" id="cd14401">
    <property type="entry name" value="UBA_HERC1"/>
    <property type="match status" value="1"/>
</dbReference>
<feature type="non-terminal residue" evidence="4">
    <location>
        <position position="1162"/>
    </location>
</feature>
<dbReference type="GO" id="GO:0043161">
    <property type="term" value="P:proteasome-mediated ubiquitin-dependent protein catabolic process"/>
    <property type="evidence" value="ECO:0007669"/>
    <property type="project" value="TreeGrafter"/>
</dbReference>
<dbReference type="OrthoDB" id="6762394at2759"/>
<feature type="region of interest" description="Disordered" evidence="2">
    <location>
        <begin position="882"/>
        <end position="902"/>
    </location>
</feature>
<feature type="compositionally biased region" description="Polar residues" evidence="2">
    <location>
        <begin position="603"/>
        <end position="619"/>
    </location>
</feature>
<organism evidence="4 5">
    <name type="scientific">Ladona fulva</name>
    <name type="common">Scarce chaser dragonfly</name>
    <name type="synonym">Libellula fulva</name>
    <dbReference type="NCBI Taxonomy" id="123851"/>
    <lineage>
        <taxon>Eukaryota</taxon>
        <taxon>Metazoa</taxon>
        <taxon>Ecdysozoa</taxon>
        <taxon>Arthropoda</taxon>
        <taxon>Hexapoda</taxon>
        <taxon>Insecta</taxon>
        <taxon>Pterygota</taxon>
        <taxon>Palaeoptera</taxon>
        <taxon>Odonata</taxon>
        <taxon>Epiprocta</taxon>
        <taxon>Anisoptera</taxon>
        <taxon>Libelluloidea</taxon>
        <taxon>Libellulidae</taxon>
        <taxon>Ladona</taxon>
    </lineage>
</organism>
<dbReference type="PANTHER" id="PTHR12245:SF13">
    <property type="entry name" value="B30.2_SPRY DOMAIN-CONTAINING PROTEIN"/>
    <property type="match status" value="1"/>
</dbReference>
<feature type="region of interest" description="Disordered" evidence="2">
    <location>
        <begin position="589"/>
        <end position="619"/>
    </location>
</feature>
<dbReference type="AlphaFoldDB" id="A0A8K0JUV5"/>
<feature type="compositionally biased region" description="Basic and acidic residues" evidence="2">
    <location>
        <begin position="422"/>
        <end position="460"/>
    </location>
</feature>
<feature type="coiled-coil region" evidence="1">
    <location>
        <begin position="15"/>
        <end position="42"/>
    </location>
</feature>
<dbReference type="GO" id="GO:0019005">
    <property type="term" value="C:SCF ubiquitin ligase complex"/>
    <property type="evidence" value="ECO:0007669"/>
    <property type="project" value="TreeGrafter"/>
</dbReference>
<dbReference type="FunFam" id="2.60.120.920:FF:000015">
    <property type="entry name" value="LOW QUALITY PROTEIN: probable E3 ubiquitin-protein ligase HERC1"/>
    <property type="match status" value="1"/>
</dbReference>
<dbReference type="Gene3D" id="2.60.120.920">
    <property type="match status" value="1"/>
</dbReference>
<evidence type="ECO:0000259" key="3">
    <source>
        <dbReference type="SMART" id="SM00449"/>
    </source>
</evidence>
<dbReference type="CDD" id="cd12881">
    <property type="entry name" value="SPRY_HERC1"/>
    <property type="match status" value="1"/>
</dbReference>
<dbReference type="InterPro" id="IPR003877">
    <property type="entry name" value="SPRY_dom"/>
</dbReference>
<dbReference type="PANTHER" id="PTHR12245">
    <property type="entry name" value="SPRY DOMAIN CONTAINING SOCS BOX PROTEIN"/>
    <property type="match status" value="1"/>
</dbReference>
<dbReference type="InterPro" id="IPR013320">
    <property type="entry name" value="ConA-like_dom_sf"/>
</dbReference>
<reference evidence="4" key="1">
    <citation type="submission" date="2013-04" db="EMBL/GenBank/DDBJ databases">
        <authorList>
            <person name="Qu J."/>
            <person name="Murali S.C."/>
            <person name="Bandaranaike D."/>
            <person name="Bellair M."/>
            <person name="Blankenburg K."/>
            <person name="Chao H."/>
            <person name="Dinh H."/>
            <person name="Doddapaneni H."/>
            <person name="Downs B."/>
            <person name="Dugan-Rocha S."/>
            <person name="Elkadiri S."/>
            <person name="Gnanaolivu R.D."/>
            <person name="Hernandez B."/>
            <person name="Javaid M."/>
            <person name="Jayaseelan J.C."/>
            <person name="Lee S."/>
            <person name="Li M."/>
            <person name="Ming W."/>
            <person name="Munidasa M."/>
            <person name="Muniz J."/>
            <person name="Nguyen L."/>
            <person name="Ongeri F."/>
            <person name="Osuji N."/>
            <person name="Pu L.-L."/>
            <person name="Puazo M."/>
            <person name="Qu C."/>
            <person name="Quiroz J."/>
            <person name="Raj R."/>
            <person name="Weissenberger G."/>
            <person name="Xin Y."/>
            <person name="Zou X."/>
            <person name="Han Y."/>
            <person name="Richards S."/>
            <person name="Worley K."/>
            <person name="Muzny D."/>
            <person name="Gibbs R."/>
        </authorList>
    </citation>
    <scope>NUCLEOTIDE SEQUENCE</scope>
    <source>
        <strain evidence="4">Sampled in the wild</strain>
    </source>
</reference>
<gene>
    <name evidence="4" type="ORF">J437_LFUL002044</name>
</gene>
<keyword evidence="1" id="KW-0175">Coiled coil</keyword>
<evidence type="ECO:0000256" key="2">
    <source>
        <dbReference type="SAM" id="MobiDB-lite"/>
    </source>
</evidence>
<comment type="caution">
    <text evidence="4">The sequence shown here is derived from an EMBL/GenBank/DDBJ whole genome shotgun (WGS) entry which is preliminary data.</text>
</comment>
<dbReference type="Pfam" id="PF00622">
    <property type="entry name" value="SPRY"/>
    <property type="match status" value="1"/>
</dbReference>
<dbReference type="Proteomes" id="UP000792457">
    <property type="component" value="Unassembled WGS sequence"/>
</dbReference>
<dbReference type="InterPro" id="IPR035768">
    <property type="entry name" value="SPRY_HERC1"/>
</dbReference>
<protein>
    <recommendedName>
        <fullName evidence="3">SPRY domain-containing protein</fullName>
    </recommendedName>
</protein>
<dbReference type="EMBL" id="KZ308152">
    <property type="protein sequence ID" value="KAG8223096.1"/>
    <property type="molecule type" value="Genomic_DNA"/>
</dbReference>
<feature type="domain" description="SPRY" evidence="3">
    <location>
        <begin position="239"/>
        <end position="350"/>
    </location>
</feature>
<dbReference type="SMART" id="SM00449">
    <property type="entry name" value="SPRY"/>
    <property type="match status" value="1"/>
</dbReference>
<keyword evidence="5" id="KW-1185">Reference proteome</keyword>
<accession>A0A8K0JUV5</accession>
<dbReference type="SUPFAM" id="SSF49899">
    <property type="entry name" value="Concanavalin A-like lectins/glucanases"/>
    <property type="match status" value="1"/>
</dbReference>